<organism evidence="3 4">
    <name type="scientific">Sulfitobacter sediminilitoris</name>
    <dbReference type="NCBI Taxonomy" id="2698830"/>
    <lineage>
        <taxon>Bacteria</taxon>
        <taxon>Pseudomonadati</taxon>
        <taxon>Pseudomonadota</taxon>
        <taxon>Alphaproteobacteria</taxon>
        <taxon>Rhodobacterales</taxon>
        <taxon>Roseobacteraceae</taxon>
        <taxon>Sulfitobacter</taxon>
    </lineage>
</organism>
<dbReference type="RefSeq" id="WP_164355756.1">
    <property type="nucleotide sequence ID" value="NZ_JAABNT010000022.1"/>
</dbReference>
<dbReference type="AlphaFoldDB" id="A0A6P0CJV6"/>
<accession>A0A6P0CJV6</accession>
<dbReference type="Pfam" id="PF13649">
    <property type="entry name" value="Methyltransf_25"/>
    <property type="match status" value="1"/>
</dbReference>
<dbReference type="Pfam" id="PF10119">
    <property type="entry name" value="MethyTransf_Reg"/>
    <property type="match status" value="1"/>
</dbReference>
<protein>
    <submittedName>
        <fullName evidence="3">Methyltransferase domain-containing protein</fullName>
    </submittedName>
</protein>
<dbReference type="SUPFAM" id="SSF53335">
    <property type="entry name" value="S-adenosyl-L-methionine-dependent methyltransferases"/>
    <property type="match status" value="1"/>
</dbReference>
<feature type="domain" description="Methyltransferase" evidence="2">
    <location>
        <begin position="46"/>
        <end position="145"/>
    </location>
</feature>
<dbReference type="Gene3D" id="3.40.50.150">
    <property type="entry name" value="Vaccinia Virus protein VP39"/>
    <property type="match status" value="1"/>
</dbReference>
<reference evidence="3 4" key="1">
    <citation type="submission" date="2020-01" db="EMBL/GenBank/DDBJ databases">
        <title>Sulfitobacter sediminilitoris sp. nov., isolated from a tidal flat.</title>
        <authorList>
            <person name="Park S."/>
            <person name="Yoon J.-H."/>
        </authorList>
    </citation>
    <scope>NUCLEOTIDE SEQUENCE [LARGE SCALE GENOMIC DNA]</scope>
    <source>
        <strain evidence="3 4">JBTF-M27</strain>
    </source>
</reference>
<dbReference type="GO" id="GO:0008168">
    <property type="term" value="F:methyltransferase activity"/>
    <property type="evidence" value="ECO:0007669"/>
    <property type="project" value="UniProtKB-KW"/>
</dbReference>
<comment type="caution">
    <text evidence="3">The sequence shown here is derived from an EMBL/GenBank/DDBJ whole genome shotgun (WGS) entry which is preliminary data.</text>
</comment>
<feature type="domain" description="Methyltransferase regulatory" evidence="1">
    <location>
        <begin position="218"/>
        <end position="301"/>
    </location>
</feature>
<evidence type="ECO:0000259" key="1">
    <source>
        <dbReference type="Pfam" id="PF10119"/>
    </source>
</evidence>
<name>A0A6P0CJV6_9RHOB</name>
<evidence type="ECO:0000313" key="4">
    <source>
        <dbReference type="Proteomes" id="UP000468591"/>
    </source>
</evidence>
<proteinExistence type="predicted"/>
<keyword evidence="3" id="KW-0489">Methyltransferase</keyword>
<keyword evidence="4" id="KW-1185">Reference proteome</keyword>
<dbReference type="CDD" id="cd02440">
    <property type="entry name" value="AdoMet_MTases"/>
    <property type="match status" value="1"/>
</dbReference>
<dbReference type="InterPro" id="IPR018773">
    <property type="entry name" value="MeTrfase_reg_dom_prd"/>
</dbReference>
<keyword evidence="3" id="KW-0808">Transferase</keyword>
<dbReference type="EMBL" id="JAABNT010000022">
    <property type="protein sequence ID" value="NEK24793.1"/>
    <property type="molecule type" value="Genomic_DNA"/>
</dbReference>
<evidence type="ECO:0000259" key="2">
    <source>
        <dbReference type="Pfam" id="PF13649"/>
    </source>
</evidence>
<dbReference type="InterPro" id="IPR041698">
    <property type="entry name" value="Methyltransf_25"/>
</dbReference>
<dbReference type="Proteomes" id="UP000468591">
    <property type="component" value="Unassembled WGS sequence"/>
</dbReference>
<gene>
    <name evidence="3" type="ORF">GV827_20690</name>
</gene>
<dbReference type="GO" id="GO:0032259">
    <property type="term" value="P:methylation"/>
    <property type="evidence" value="ECO:0007669"/>
    <property type="project" value="UniProtKB-KW"/>
</dbReference>
<sequence length="511" mass="57350">MSQWSSGYNTEIPYTYGYYRELSPNWLDYVATVQSIRAPSDNARYLELGCGFGFGLALMAALSPEHEFLGVDINPVHIAHGRKLVADAGLTNIRFEEADFIDLARDWPADWGTFNYVSAHGLFTWLSEPVRNAMIQTMKHSAAPGALVYLSYNTLPGCNTTLPLQHLLRLWQKFDRTQSYKAISDGISRMGALISANSKMTEALPEIRELLEHIAKQNRSYLAHEYLHDSWHPVWFDQLINEVSAAKLSYVSSARVGDFHREITLSQQQKEILEQYDDQIIREVMTDVLVNENFRQDVFARGKAPLWPGEQKATLLNTAFVQISRPEGNELEFKLAGSSVLGKAEVYQPLLEAFETGSKKVRELISVPGTKPRTLGDTIRAMNIMLHAGVIVLHRPSANAAPAKTLNRVIAESVAQGSPYNYLAAPQLGNVVKVSDKELIMFREFLREPAAKDPEKLARKLVARLADLGKPLAPKEPPVPQGQQSISPYAVKLADKFLQITIEKWKAWEVF</sequence>
<dbReference type="InterPro" id="IPR029063">
    <property type="entry name" value="SAM-dependent_MTases_sf"/>
</dbReference>
<evidence type="ECO:0000313" key="3">
    <source>
        <dbReference type="EMBL" id="NEK24793.1"/>
    </source>
</evidence>